<comment type="similarity">
    <text evidence="8">Belongs to the Ca(2+):cation antiporter (CaCA) (TC 2.A.19) family. Cation/calcium exchanger (CCX) subfamily.</text>
</comment>
<feature type="transmembrane region" description="Helical" evidence="9">
    <location>
        <begin position="110"/>
        <end position="128"/>
    </location>
</feature>
<dbReference type="EMBL" id="HBEC01028167">
    <property type="protein sequence ID" value="CAD8295379.1"/>
    <property type="molecule type" value="Transcribed_RNA"/>
</dbReference>
<keyword evidence="3 9" id="KW-0812">Transmembrane</keyword>
<dbReference type="GO" id="GO:0016020">
    <property type="term" value="C:membrane"/>
    <property type="evidence" value="ECO:0007669"/>
    <property type="project" value="UniProtKB-SubCell"/>
</dbReference>
<evidence type="ECO:0000256" key="4">
    <source>
        <dbReference type="ARBA" id="ARBA00022989"/>
    </source>
</evidence>
<keyword evidence="6 9" id="KW-0472">Membrane</keyword>
<feature type="domain" description="Sodium/calcium exchanger membrane region" evidence="10">
    <location>
        <begin position="178"/>
        <end position="341"/>
    </location>
</feature>
<feature type="transmembrane region" description="Helical" evidence="9">
    <location>
        <begin position="334"/>
        <end position="353"/>
    </location>
</feature>
<dbReference type="Gene3D" id="1.20.1420.30">
    <property type="entry name" value="NCX, central ion-binding region"/>
    <property type="match status" value="1"/>
</dbReference>
<proteinExistence type="inferred from homology"/>
<dbReference type="InterPro" id="IPR051359">
    <property type="entry name" value="CaCA_antiporter"/>
</dbReference>
<sequence length="361" mass="37679">MSRSSRVRLADSRLGSVLEPLLRRTDDALREGSDGDALQDADAAFEELRMLSVWEKLLLSVTAGGSGDWAEASAGTQTFRLLVSPVLLLPYMLIRGSLPLLDPSSYSRRWLFTTSACAPLAVVAYFNALGNPTALGTAAAAGAVGIGLTSLATAGRLDHEVPTITFGGSWDCAPALFSLAGFMVGCMWVDTVASEVVGILQLGASLLRIPGSVLGLTLMAWGNSLGDLAGNSALALNGLPSMAMTACIASPLFNMLVSNAMGFLGLLRGADTQAGEVKNMGDVVIVDGVAHVPLSMDVALGCTFLIIYNVVLLAVGATQGAVPRRFFVFARLWYGLYIGLATVLGLGLLDAYLPHGLSPDR</sequence>
<keyword evidence="7" id="KW-0406">Ion transport</keyword>
<comment type="subcellular location">
    <subcellularLocation>
        <location evidence="1">Membrane</location>
        <topology evidence="1">Multi-pass membrane protein</topology>
    </subcellularLocation>
</comment>
<gene>
    <name evidence="11" type="ORF">CEUR00632_LOCUS12978</name>
</gene>
<keyword evidence="7" id="KW-0739">Sodium transport</keyword>
<dbReference type="AlphaFoldDB" id="A0A7R9VH01"/>
<evidence type="ECO:0000256" key="2">
    <source>
        <dbReference type="ARBA" id="ARBA00022448"/>
    </source>
</evidence>
<evidence type="ECO:0000256" key="5">
    <source>
        <dbReference type="ARBA" id="ARBA00023053"/>
    </source>
</evidence>
<protein>
    <recommendedName>
        <fullName evidence="10">Sodium/calcium exchanger membrane region domain-containing protein</fullName>
    </recommendedName>
</protein>
<evidence type="ECO:0000256" key="8">
    <source>
        <dbReference type="ARBA" id="ARBA00038187"/>
    </source>
</evidence>
<dbReference type="InterPro" id="IPR044880">
    <property type="entry name" value="NCX_ion-bd_dom_sf"/>
</dbReference>
<reference evidence="11" key="1">
    <citation type="submission" date="2021-01" db="EMBL/GenBank/DDBJ databases">
        <authorList>
            <person name="Corre E."/>
            <person name="Pelletier E."/>
            <person name="Niang G."/>
            <person name="Scheremetjew M."/>
            <person name="Finn R."/>
            <person name="Kale V."/>
            <person name="Holt S."/>
            <person name="Cochrane G."/>
            <person name="Meng A."/>
            <person name="Brown T."/>
            <person name="Cohen L."/>
        </authorList>
    </citation>
    <scope>NUCLEOTIDE SEQUENCE</scope>
    <source>
        <strain evidence="11">CCMP219</strain>
    </source>
</reference>
<feature type="transmembrane region" description="Helical" evidence="9">
    <location>
        <begin position="134"/>
        <end position="154"/>
    </location>
</feature>
<keyword evidence="4 9" id="KW-1133">Transmembrane helix</keyword>
<keyword evidence="5" id="KW-0915">Sodium</keyword>
<name>A0A7R9VH01_9CHLO</name>
<keyword evidence="2" id="KW-0813">Transport</keyword>
<evidence type="ECO:0000256" key="9">
    <source>
        <dbReference type="SAM" id="Phobius"/>
    </source>
</evidence>
<evidence type="ECO:0000256" key="6">
    <source>
        <dbReference type="ARBA" id="ARBA00023136"/>
    </source>
</evidence>
<evidence type="ECO:0000313" key="11">
    <source>
        <dbReference type="EMBL" id="CAD8295379.1"/>
    </source>
</evidence>
<dbReference type="InterPro" id="IPR004837">
    <property type="entry name" value="NaCa_Exmemb"/>
</dbReference>
<evidence type="ECO:0000259" key="10">
    <source>
        <dbReference type="Pfam" id="PF01699"/>
    </source>
</evidence>
<feature type="transmembrane region" description="Helical" evidence="9">
    <location>
        <begin position="298"/>
        <end position="322"/>
    </location>
</feature>
<dbReference type="PANTHER" id="PTHR12266">
    <property type="entry name" value="NA+/CA2+ K+ INDEPENDENT EXCHANGER"/>
    <property type="match status" value="1"/>
</dbReference>
<dbReference type="PANTHER" id="PTHR12266:SF0">
    <property type="entry name" value="MITOCHONDRIAL SODIUM_CALCIUM EXCHANGER PROTEIN"/>
    <property type="match status" value="1"/>
</dbReference>
<feature type="transmembrane region" description="Helical" evidence="9">
    <location>
        <begin position="233"/>
        <end position="253"/>
    </location>
</feature>
<evidence type="ECO:0000256" key="1">
    <source>
        <dbReference type="ARBA" id="ARBA00004141"/>
    </source>
</evidence>
<dbReference type="GO" id="GO:0006814">
    <property type="term" value="P:sodium ion transport"/>
    <property type="evidence" value="ECO:0007669"/>
    <property type="project" value="UniProtKB-KW"/>
</dbReference>
<accession>A0A7R9VH01</accession>
<evidence type="ECO:0000256" key="3">
    <source>
        <dbReference type="ARBA" id="ARBA00022692"/>
    </source>
</evidence>
<feature type="transmembrane region" description="Helical" evidence="9">
    <location>
        <begin position="175"/>
        <end position="193"/>
    </location>
</feature>
<dbReference type="GO" id="GO:0008324">
    <property type="term" value="F:monoatomic cation transmembrane transporter activity"/>
    <property type="evidence" value="ECO:0007669"/>
    <property type="project" value="TreeGrafter"/>
</dbReference>
<evidence type="ECO:0000256" key="7">
    <source>
        <dbReference type="ARBA" id="ARBA00023201"/>
    </source>
</evidence>
<organism evidence="11">
    <name type="scientific">Chlamydomonas euryale</name>
    <dbReference type="NCBI Taxonomy" id="1486919"/>
    <lineage>
        <taxon>Eukaryota</taxon>
        <taxon>Viridiplantae</taxon>
        <taxon>Chlorophyta</taxon>
        <taxon>core chlorophytes</taxon>
        <taxon>Chlorophyceae</taxon>
        <taxon>CS clade</taxon>
        <taxon>Chlamydomonadales</taxon>
        <taxon>Chlamydomonadaceae</taxon>
        <taxon>Chlamydomonas</taxon>
    </lineage>
</organism>
<dbReference type="Pfam" id="PF01699">
    <property type="entry name" value="Na_Ca_ex"/>
    <property type="match status" value="1"/>
</dbReference>
<feature type="transmembrane region" description="Helical" evidence="9">
    <location>
        <begin position="199"/>
        <end position="221"/>
    </location>
</feature>